<keyword evidence="3" id="KW-0479">Metal-binding</keyword>
<name>A0A7M7REZ0_STRPU</name>
<dbReference type="InterPro" id="IPR001841">
    <property type="entry name" value="Znf_RING"/>
</dbReference>
<dbReference type="PANTHER" id="PTHR22763">
    <property type="entry name" value="RING ZINC FINGER PROTEIN"/>
    <property type="match status" value="1"/>
</dbReference>
<keyword evidence="13" id="KW-1185">Reference proteome</keyword>
<feature type="domain" description="RING-type" evidence="11">
    <location>
        <begin position="542"/>
        <end position="580"/>
    </location>
</feature>
<feature type="region of interest" description="Disordered" evidence="9">
    <location>
        <begin position="588"/>
        <end position="686"/>
    </location>
</feature>
<evidence type="ECO:0000256" key="3">
    <source>
        <dbReference type="ARBA" id="ARBA00022723"/>
    </source>
</evidence>
<dbReference type="OMA" id="SPWKHFR"/>
<feature type="transmembrane region" description="Helical" evidence="10">
    <location>
        <begin position="413"/>
        <end position="439"/>
    </location>
</feature>
<dbReference type="GO" id="GO:0008270">
    <property type="term" value="F:zinc ion binding"/>
    <property type="evidence" value="ECO:0007669"/>
    <property type="project" value="UniProtKB-KW"/>
</dbReference>
<dbReference type="GO" id="GO:0012505">
    <property type="term" value="C:endomembrane system"/>
    <property type="evidence" value="ECO:0000318"/>
    <property type="project" value="GO_Central"/>
</dbReference>
<keyword evidence="2 10" id="KW-0812">Transmembrane</keyword>
<evidence type="ECO:0000313" key="13">
    <source>
        <dbReference type="Proteomes" id="UP000007110"/>
    </source>
</evidence>
<feature type="transmembrane region" description="Helical" evidence="10">
    <location>
        <begin position="234"/>
        <end position="252"/>
    </location>
</feature>
<dbReference type="GO" id="GO:0043161">
    <property type="term" value="P:proteasome-mediated ubiquitin-dependent protein catabolic process"/>
    <property type="evidence" value="ECO:0000318"/>
    <property type="project" value="GO_Central"/>
</dbReference>
<feature type="transmembrane region" description="Helical" evidence="10">
    <location>
        <begin position="182"/>
        <end position="200"/>
    </location>
</feature>
<evidence type="ECO:0000256" key="2">
    <source>
        <dbReference type="ARBA" id="ARBA00022692"/>
    </source>
</evidence>
<proteinExistence type="predicted"/>
<feature type="transmembrane region" description="Helical" evidence="10">
    <location>
        <begin position="459"/>
        <end position="480"/>
    </location>
</feature>
<dbReference type="KEGG" id="spu:581419"/>
<feature type="transmembrane region" description="Helical" evidence="10">
    <location>
        <begin position="212"/>
        <end position="228"/>
    </location>
</feature>
<evidence type="ECO:0000256" key="1">
    <source>
        <dbReference type="ARBA" id="ARBA00004141"/>
    </source>
</evidence>
<dbReference type="PANTHER" id="PTHR22763:SF191">
    <property type="entry name" value="RING FINGER PROTEIN 145 HOMOLOG"/>
    <property type="match status" value="1"/>
</dbReference>
<evidence type="ECO:0000256" key="8">
    <source>
        <dbReference type="PROSITE-ProRule" id="PRU00175"/>
    </source>
</evidence>
<feature type="transmembrane region" description="Helical" evidence="10">
    <location>
        <begin position="387"/>
        <end position="406"/>
    </location>
</feature>
<feature type="transmembrane region" description="Helical" evidence="10">
    <location>
        <begin position="88"/>
        <end position="105"/>
    </location>
</feature>
<sequence>MDLGKPNLLRFSNVALRLPSVFILESLYHSRAQKLIEESDVLNNEMVEKLGVAPEKLTLGAQYIGYLIALLLHALPLHMLFKFYVHMIVGILILASHHLSSHYLALQAQADPASHESVYNTTPSVHQLFMFIGLQLGICVVCAQLLKTRHLWAFAPYLLPLLARACGLSVPFGVIMHTVAEIISIVVVTVFTLRHILVPYRLALIGLQTLQEYVELYGIVSVVLALYNRFFVPAIYLVFWITIFMYQLYSYFVNKSHMAVQEKWVLILLASVADCCVSPWSLVGLSFTVSYTAYIVLTFCKIYLKGFNEGEQRDFLHRGWTEGVTLMLLAMQTGLLSLKKFEKILLLSIVLFIVISSTIQSIHELTNPVLLSLGASNNRSVGKHVKVLALSFALMSVPLYMSYMVFTIFDMELWLLIIVSSCLLTAIQTLGSVLIYALFMVDHRYETPWESLDDVVYMIQSLCHILEFFLALFVLCYGGLESMNASYNLTGGLVIVVHSYFNVYQRAQAGWTSFMKRRNASRKISHLPKADPAELSSKKDLCPICYEEMQSASITPCKHLFHSICLRKWLYVQENCPLCHSAIVESTPSGSGDNVIGQDPQSSNQEQDNAQPGAGGDANSDAASNSTEVLPTQACSQNATIDSLPESESGSTVCSEEDSNSCVSFKDQSCSSNVHSSIPAASVQAS</sequence>
<dbReference type="OrthoDB" id="4752984at2759"/>
<organism evidence="12 13">
    <name type="scientific">Strongylocentrotus purpuratus</name>
    <name type="common">Purple sea urchin</name>
    <dbReference type="NCBI Taxonomy" id="7668"/>
    <lineage>
        <taxon>Eukaryota</taxon>
        <taxon>Metazoa</taxon>
        <taxon>Echinodermata</taxon>
        <taxon>Eleutherozoa</taxon>
        <taxon>Echinozoa</taxon>
        <taxon>Echinoidea</taxon>
        <taxon>Euechinoidea</taxon>
        <taxon>Echinacea</taxon>
        <taxon>Camarodonta</taxon>
        <taxon>Echinidea</taxon>
        <taxon>Strongylocentrotidae</taxon>
        <taxon>Strongylocentrotus</taxon>
    </lineage>
</organism>
<dbReference type="PROSITE" id="PS50089">
    <property type="entry name" value="ZF_RING_2"/>
    <property type="match status" value="1"/>
</dbReference>
<dbReference type="SUPFAM" id="SSF57850">
    <property type="entry name" value="RING/U-box"/>
    <property type="match status" value="1"/>
</dbReference>
<feature type="transmembrane region" description="Helical" evidence="10">
    <location>
        <begin position="63"/>
        <end position="81"/>
    </location>
</feature>
<feature type="transmembrane region" description="Helical" evidence="10">
    <location>
        <begin position="158"/>
        <end position="176"/>
    </location>
</feature>
<protein>
    <recommendedName>
        <fullName evidence="11">RING-type domain-containing protein</fullName>
    </recommendedName>
</protein>
<dbReference type="InParanoid" id="A0A7M7REZ0"/>
<accession>A0A7M7REZ0</accession>
<dbReference type="Pfam" id="PF13639">
    <property type="entry name" value="zf-RING_2"/>
    <property type="match status" value="1"/>
</dbReference>
<dbReference type="FunCoup" id="A0A7M7REZ0">
    <property type="interactions" value="361"/>
</dbReference>
<keyword evidence="6 10" id="KW-1133">Transmembrane helix</keyword>
<reference evidence="12" key="2">
    <citation type="submission" date="2021-01" db="UniProtKB">
        <authorList>
            <consortium name="EnsemblMetazoa"/>
        </authorList>
    </citation>
    <scope>IDENTIFICATION</scope>
</reference>
<evidence type="ECO:0000256" key="4">
    <source>
        <dbReference type="ARBA" id="ARBA00022771"/>
    </source>
</evidence>
<dbReference type="InterPro" id="IPR025754">
    <property type="entry name" value="TRC8_N_dom"/>
</dbReference>
<keyword evidence="5" id="KW-0862">Zinc</keyword>
<dbReference type="InterPro" id="IPR013083">
    <property type="entry name" value="Znf_RING/FYVE/PHD"/>
</dbReference>
<feature type="compositionally biased region" description="Polar residues" evidence="9">
    <location>
        <begin position="627"/>
        <end position="676"/>
    </location>
</feature>
<dbReference type="AlphaFoldDB" id="A0A7M7REZ0"/>
<evidence type="ECO:0000313" key="12">
    <source>
        <dbReference type="EnsemblMetazoa" id="XP_786512"/>
    </source>
</evidence>
<evidence type="ECO:0000256" key="10">
    <source>
        <dbReference type="SAM" id="Phobius"/>
    </source>
</evidence>
<dbReference type="SMART" id="SM00744">
    <property type="entry name" value="RINGv"/>
    <property type="match status" value="1"/>
</dbReference>
<dbReference type="Proteomes" id="UP000007110">
    <property type="component" value="Unassembled WGS sequence"/>
</dbReference>
<dbReference type="EnsemblMetazoa" id="XM_781419">
    <property type="protein sequence ID" value="XP_786512"/>
    <property type="gene ID" value="LOC581419"/>
</dbReference>
<dbReference type="InterPro" id="IPR050731">
    <property type="entry name" value="HRD1_E3_ubiq-ligases"/>
</dbReference>
<dbReference type="CTD" id="153830"/>
<dbReference type="GeneID" id="581419"/>
<evidence type="ECO:0000256" key="9">
    <source>
        <dbReference type="SAM" id="MobiDB-lite"/>
    </source>
</evidence>
<feature type="compositionally biased region" description="Polar residues" evidence="9">
    <location>
        <begin position="599"/>
        <end position="610"/>
    </location>
</feature>
<feature type="transmembrane region" description="Helical" evidence="10">
    <location>
        <begin position="344"/>
        <end position="363"/>
    </location>
</feature>
<reference evidence="13" key="1">
    <citation type="submission" date="2015-02" db="EMBL/GenBank/DDBJ databases">
        <title>Genome sequencing for Strongylocentrotus purpuratus.</title>
        <authorList>
            <person name="Murali S."/>
            <person name="Liu Y."/>
            <person name="Vee V."/>
            <person name="English A."/>
            <person name="Wang M."/>
            <person name="Skinner E."/>
            <person name="Han Y."/>
            <person name="Muzny D.M."/>
            <person name="Worley K.C."/>
            <person name="Gibbs R.A."/>
        </authorList>
    </citation>
    <scope>NUCLEOTIDE SEQUENCE</scope>
</reference>
<dbReference type="Gene3D" id="3.30.40.10">
    <property type="entry name" value="Zinc/RING finger domain, C3HC4 (zinc finger)"/>
    <property type="match status" value="1"/>
</dbReference>
<dbReference type="SMART" id="SM00184">
    <property type="entry name" value="RING"/>
    <property type="match status" value="1"/>
</dbReference>
<feature type="compositionally biased region" description="Low complexity" evidence="9">
    <location>
        <begin position="617"/>
        <end position="626"/>
    </location>
</feature>
<keyword evidence="4 8" id="KW-0863">Zinc-finger</keyword>
<dbReference type="RefSeq" id="XP_786512.2">
    <property type="nucleotide sequence ID" value="XM_781419.5"/>
</dbReference>
<dbReference type="Pfam" id="PF13705">
    <property type="entry name" value="TRC8_N"/>
    <property type="match status" value="1"/>
</dbReference>
<evidence type="ECO:0000259" key="11">
    <source>
        <dbReference type="PROSITE" id="PS50089"/>
    </source>
</evidence>
<dbReference type="GO" id="GO:0061630">
    <property type="term" value="F:ubiquitin protein ligase activity"/>
    <property type="evidence" value="ECO:0000318"/>
    <property type="project" value="GO_Central"/>
</dbReference>
<feature type="transmembrane region" description="Helical" evidence="10">
    <location>
        <begin position="125"/>
        <end position="146"/>
    </location>
</feature>
<evidence type="ECO:0000256" key="5">
    <source>
        <dbReference type="ARBA" id="ARBA00022833"/>
    </source>
</evidence>
<evidence type="ECO:0000256" key="6">
    <source>
        <dbReference type="ARBA" id="ARBA00022989"/>
    </source>
</evidence>
<dbReference type="GO" id="GO:0036503">
    <property type="term" value="P:ERAD pathway"/>
    <property type="evidence" value="ECO:0000318"/>
    <property type="project" value="GO_Central"/>
</dbReference>
<dbReference type="InterPro" id="IPR011016">
    <property type="entry name" value="Znf_RING-CH"/>
</dbReference>
<feature type="transmembrane region" description="Helical" evidence="10">
    <location>
        <begin position="288"/>
        <end position="304"/>
    </location>
</feature>
<dbReference type="CDD" id="cd16476">
    <property type="entry name" value="RING-H2_RNF139-like"/>
    <property type="match status" value="1"/>
</dbReference>
<evidence type="ECO:0000256" key="7">
    <source>
        <dbReference type="ARBA" id="ARBA00023136"/>
    </source>
</evidence>
<keyword evidence="7 10" id="KW-0472">Membrane</keyword>
<comment type="subcellular location">
    <subcellularLocation>
        <location evidence="1">Membrane</location>
        <topology evidence="1">Multi-pass membrane protein</topology>
    </subcellularLocation>
</comment>
<dbReference type="GO" id="GO:0016020">
    <property type="term" value="C:membrane"/>
    <property type="evidence" value="ECO:0007669"/>
    <property type="project" value="UniProtKB-SubCell"/>
</dbReference>